<dbReference type="STRING" id="5539.A0A3E2HB07"/>
<gene>
    <name evidence="3" type="ORF">B7463_g6030</name>
</gene>
<dbReference type="GO" id="GO:0006626">
    <property type="term" value="P:protein targeting to mitochondrion"/>
    <property type="evidence" value="ECO:0007669"/>
    <property type="project" value="TreeGrafter"/>
</dbReference>
<feature type="transmembrane region" description="Helical" evidence="2">
    <location>
        <begin position="107"/>
        <end position="127"/>
    </location>
</feature>
<proteinExistence type="predicted"/>
<dbReference type="PANTHER" id="PTHR38402:SF1">
    <property type="entry name" value="MITOCHONDRIAL OUTER MEMBRANE PROTEIN OM14"/>
    <property type="match status" value="1"/>
</dbReference>
<feature type="transmembrane region" description="Helical" evidence="2">
    <location>
        <begin position="139"/>
        <end position="162"/>
    </location>
</feature>
<keyword evidence="2" id="KW-0812">Transmembrane</keyword>
<dbReference type="EMBL" id="NCSJ02000103">
    <property type="protein sequence ID" value="RFU30322.1"/>
    <property type="molecule type" value="Genomic_DNA"/>
</dbReference>
<keyword evidence="2" id="KW-0472">Membrane</keyword>
<keyword evidence="2" id="KW-1133">Transmembrane helix</keyword>
<accession>A0A3E2HB07</accession>
<comment type="caution">
    <text evidence="3">The sequence shown here is derived from an EMBL/GenBank/DDBJ whole genome shotgun (WGS) entry which is preliminary data.</text>
</comment>
<feature type="non-terminal residue" evidence="3">
    <location>
        <position position="1"/>
    </location>
</feature>
<name>A0A3E2HB07_SCYLI</name>
<feature type="compositionally biased region" description="Basic and acidic residues" evidence="1">
    <location>
        <begin position="66"/>
        <end position="88"/>
    </location>
</feature>
<dbReference type="GO" id="GO:1990593">
    <property type="term" value="F:nascent polypeptide-associated complex binding"/>
    <property type="evidence" value="ECO:0007669"/>
    <property type="project" value="InterPro"/>
</dbReference>
<reference evidence="3 4" key="1">
    <citation type="submission" date="2018-05" db="EMBL/GenBank/DDBJ databases">
        <title>Draft genome sequence of Scytalidium lignicola DSM 105466, a ubiquitous saprotrophic fungus.</title>
        <authorList>
            <person name="Buettner E."/>
            <person name="Gebauer A.M."/>
            <person name="Hofrichter M."/>
            <person name="Liers C."/>
            <person name="Kellner H."/>
        </authorList>
    </citation>
    <scope>NUCLEOTIDE SEQUENCE [LARGE SCALE GENOMIC DNA]</scope>
    <source>
        <strain evidence="3 4">DSM 105466</strain>
    </source>
</reference>
<evidence type="ECO:0000313" key="3">
    <source>
        <dbReference type="EMBL" id="RFU30322.1"/>
    </source>
</evidence>
<evidence type="ECO:0000256" key="1">
    <source>
        <dbReference type="SAM" id="MobiDB-lite"/>
    </source>
</evidence>
<evidence type="ECO:0000256" key="2">
    <source>
        <dbReference type="SAM" id="Phobius"/>
    </source>
</evidence>
<dbReference type="GO" id="GO:0005741">
    <property type="term" value="C:mitochondrial outer membrane"/>
    <property type="evidence" value="ECO:0007669"/>
    <property type="project" value="InterPro"/>
</dbReference>
<dbReference type="OrthoDB" id="5422928at2759"/>
<sequence>MSYAAAAAKGPQQSAEEKRAPPMPELEKHESPSSSGLIDVESSPPPSVHTIPSESSSSPSQGPSDFKSRAKEEAQKAREKLEPKEKAAKARAKKAKEIIEANSDNPVVVANAVAVLALGGALGFGAFKKYEAGELSLKVVATWTGVVGVVALGDYFLSRYLFKTKYPPKK</sequence>
<feature type="compositionally biased region" description="Basic and acidic residues" evidence="1">
    <location>
        <begin position="15"/>
        <end position="31"/>
    </location>
</feature>
<dbReference type="AlphaFoldDB" id="A0A3E2HB07"/>
<feature type="non-terminal residue" evidence="3">
    <location>
        <position position="170"/>
    </location>
</feature>
<dbReference type="Proteomes" id="UP000258309">
    <property type="component" value="Unassembled WGS sequence"/>
</dbReference>
<dbReference type="OMA" id="LQNKFPP"/>
<keyword evidence="4" id="KW-1185">Reference proteome</keyword>
<dbReference type="InterPro" id="IPR039454">
    <property type="entry name" value="OM14"/>
</dbReference>
<organism evidence="3 4">
    <name type="scientific">Scytalidium lignicola</name>
    <name type="common">Hyphomycete</name>
    <dbReference type="NCBI Taxonomy" id="5539"/>
    <lineage>
        <taxon>Eukaryota</taxon>
        <taxon>Fungi</taxon>
        <taxon>Dikarya</taxon>
        <taxon>Ascomycota</taxon>
        <taxon>Pezizomycotina</taxon>
        <taxon>Leotiomycetes</taxon>
        <taxon>Leotiomycetes incertae sedis</taxon>
        <taxon>Scytalidium</taxon>
    </lineage>
</organism>
<feature type="compositionally biased region" description="Low complexity" evidence="1">
    <location>
        <begin position="48"/>
        <end position="65"/>
    </location>
</feature>
<protein>
    <submittedName>
        <fullName evidence="3">Uncharacterized protein</fullName>
    </submittedName>
</protein>
<evidence type="ECO:0000313" key="4">
    <source>
        <dbReference type="Proteomes" id="UP000258309"/>
    </source>
</evidence>
<dbReference type="PANTHER" id="PTHR38402">
    <property type="entry name" value="MITOCHONDRIAL OUTER MEMBRANE PROTEIN OM14"/>
    <property type="match status" value="1"/>
</dbReference>
<feature type="region of interest" description="Disordered" evidence="1">
    <location>
        <begin position="1"/>
        <end position="93"/>
    </location>
</feature>